<dbReference type="EMBL" id="FP929133">
    <property type="protein sequence ID" value="CBX98072.1"/>
    <property type="molecule type" value="Genomic_DNA"/>
</dbReference>
<proteinExistence type="predicted"/>
<evidence type="ECO:0000313" key="1">
    <source>
        <dbReference type="EMBL" id="CBX98072.1"/>
    </source>
</evidence>
<gene>
    <name evidence="1" type="ORF">LEMA_P094810.1</name>
</gene>
<accession>E5A359</accession>
<sequence>MPVFESALPREDGKYNRPWPAIRPCTSADPWAGNPLPHLFLHSAFCTLTCFVLTPSWPFADGFLRHWDRMMVPSAPRLGDMAQALQRPAKRAVPLAMGSRRVPRLLWVVVMDCLVRLLGHAQAL</sequence>
<dbReference type="HOGENOM" id="CLU_2004342_0_0_1"/>
<evidence type="ECO:0000313" key="2">
    <source>
        <dbReference type="Proteomes" id="UP000002668"/>
    </source>
</evidence>
<dbReference type="InParanoid" id="E5A359"/>
<name>E5A359_LEPMJ</name>
<dbReference type="Proteomes" id="UP000002668">
    <property type="component" value="Genome"/>
</dbReference>
<organism evidence="2">
    <name type="scientific">Leptosphaeria maculans (strain JN3 / isolate v23.1.3 / race Av1-4-5-6-7-8)</name>
    <name type="common">Blackleg fungus</name>
    <name type="synonym">Phoma lingam</name>
    <dbReference type="NCBI Taxonomy" id="985895"/>
    <lineage>
        <taxon>Eukaryota</taxon>
        <taxon>Fungi</taxon>
        <taxon>Dikarya</taxon>
        <taxon>Ascomycota</taxon>
        <taxon>Pezizomycotina</taxon>
        <taxon>Dothideomycetes</taxon>
        <taxon>Pleosporomycetidae</taxon>
        <taxon>Pleosporales</taxon>
        <taxon>Pleosporineae</taxon>
        <taxon>Leptosphaeriaceae</taxon>
        <taxon>Plenodomus</taxon>
        <taxon>Plenodomus lingam/Leptosphaeria maculans species complex</taxon>
    </lineage>
</organism>
<dbReference type="AlphaFoldDB" id="E5A359"/>
<reference evidence="2" key="1">
    <citation type="journal article" date="2011" name="Nat. Commun.">
        <title>Effector diversification within compartments of the Leptosphaeria maculans genome affected by Repeat-Induced Point mutations.</title>
        <authorList>
            <person name="Rouxel T."/>
            <person name="Grandaubert J."/>
            <person name="Hane J.K."/>
            <person name="Hoede C."/>
            <person name="van de Wouw A.P."/>
            <person name="Couloux A."/>
            <person name="Dominguez V."/>
            <person name="Anthouard V."/>
            <person name="Bally P."/>
            <person name="Bourras S."/>
            <person name="Cozijnsen A.J."/>
            <person name="Ciuffetti L.M."/>
            <person name="Degrave A."/>
            <person name="Dilmaghani A."/>
            <person name="Duret L."/>
            <person name="Fudal I."/>
            <person name="Goodwin S.B."/>
            <person name="Gout L."/>
            <person name="Glaser N."/>
            <person name="Linglin J."/>
            <person name="Kema G.H.J."/>
            <person name="Lapalu N."/>
            <person name="Lawrence C.B."/>
            <person name="May K."/>
            <person name="Meyer M."/>
            <person name="Ollivier B."/>
            <person name="Poulain J."/>
            <person name="Schoch C.L."/>
            <person name="Simon A."/>
            <person name="Spatafora J.W."/>
            <person name="Stachowiak A."/>
            <person name="Turgeon B.G."/>
            <person name="Tyler B.M."/>
            <person name="Vincent D."/>
            <person name="Weissenbach J."/>
            <person name="Amselem J."/>
            <person name="Quesneville H."/>
            <person name="Oliver R.P."/>
            <person name="Wincker P."/>
            <person name="Balesdent M.-H."/>
            <person name="Howlett B.J."/>
        </authorList>
    </citation>
    <scope>NUCLEOTIDE SEQUENCE [LARGE SCALE GENOMIC DNA]</scope>
    <source>
        <strain evidence="2">JN3 / isolate v23.1.3 / race Av1-4-5-6-7-8</strain>
    </source>
</reference>
<dbReference type="VEuPathDB" id="FungiDB:LEMA_P094810.1"/>
<protein>
    <submittedName>
        <fullName evidence="1">Predicted protein</fullName>
    </submittedName>
</protein>
<keyword evidence="2" id="KW-1185">Reference proteome</keyword>